<evidence type="ECO:0000256" key="2">
    <source>
        <dbReference type="ARBA" id="ARBA00007543"/>
    </source>
</evidence>
<dbReference type="AlphaFoldDB" id="A0A1R1MMA7"/>
<evidence type="ECO:0000313" key="13">
    <source>
        <dbReference type="EMBL" id="OMH40955.1"/>
    </source>
</evidence>
<dbReference type="PANTHER" id="PTHR43141:SF5">
    <property type="entry name" value="CYTOCHROME BD-I UBIQUINOL OXIDASE SUBUNIT 2"/>
    <property type="match status" value="1"/>
</dbReference>
<dbReference type="EMBL" id="MOEN01000006">
    <property type="protein sequence ID" value="OMH40955.1"/>
    <property type="molecule type" value="Genomic_DNA"/>
</dbReference>
<keyword evidence="3" id="KW-0813">Transport</keyword>
<feature type="transmembrane region" description="Helical" evidence="12">
    <location>
        <begin position="121"/>
        <end position="146"/>
    </location>
</feature>
<keyword evidence="4" id="KW-1003">Cell membrane</keyword>
<proteinExistence type="inferred from homology"/>
<sequence length="401" mass="44308">MNFDLQSIWFLLVGVLIIAYLVTDGFDFGVGILHPFIAKNDVERRTMLNSIGPVWDGNEVWLITAGAAVFAAFPELYAALFSSLYIALFVVLVALIMRACAFEFRSKEENPSWRNFWDWMVFFGSAAPALLVGVAIGNVLAGLPIINSLTRGDSLSGFVYAEKFPVSFLNLINPFTTHGLYGLIVGVTTFLFFTLHGVSWLLWKTEGTITERAKSVATKLWFAFVVFYVLCLGFGYTISFKIGDASKLSFLGLPQNLVEAIKPHINNGVIEHALFRSMPLEILMIIAAVVCAVLYFFFVQKSDGKRAFLFSALTVAFATLGAAIGAYPFMVPSSLGVENSITVYNAASSTLTLTVMLIAALIFVPIVIAYQVWAYRIFLFKISPESLERELKAEGEEAELY</sequence>
<evidence type="ECO:0000256" key="6">
    <source>
        <dbReference type="ARBA" id="ARBA00022692"/>
    </source>
</evidence>
<comment type="subcellular location">
    <subcellularLocation>
        <location evidence="1">Cell membrane</location>
        <topology evidence="1">Multi-pass membrane protein</topology>
    </subcellularLocation>
</comment>
<keyword evidence="6 12" id="KW-0812">Transmembrane</keyword>
<organism evidence="13 14">
    <name type="scientific">Desulfurobacterium indicum</name>
    <dbReference type="NCBI Taxonomy" id="1914305"/>
    <lineage>
        <taxon>Bacteria</taxon>
        <taxon>Pseudomonadati</taxon>
        <taxon>Aquificota</taxon>
        <taxon>Aquificia</taxon>
        <taxon>Desulfurobacteriales</taxon>
        <taxon>Desulfurobacteriaceae</taxon>
        <taxon>Desulfurobacterium</taxon>
    </lineage>
</organism>
<evidence type="ECO:0000256" key="7">
    <source>
        <dbReference type="ARBA" id="ARBA00022723"/>
    </source>
</evidence>
<evidence type="ECO:0000256" key="4">
    <source>
        <dbReference type="ARBA" id="ARBA00022475"/>
    </source>
</evidence>
<evidence type="ECO:0000256" key="11">
    <source>
        <dbReference type="ARBA" id="ARBA00023136"/>
    </source>
</evidence>
<keyword evidence="5" id="KW-0349">Heme</keyword>
<evidence type="ECO:0000256" key="3">
    <source>
        <dbReference type="ARBA" id="ARBA00022448"/>
    </source>
</evidence>
<evidence type="ECO:0000256" key="8">
    <source>
        <dbReference type="ARBA" id="ARBA00022982"/>
    </source>
</evidence>
<feature type="transmembrane region" description="Helical" evidence="12">
    <location>
        <begin position="282"/>
        <end position="300"/>
    </location>
</feature>
<dbReference type="PANTHER" id="PTHR43141">
    <property type="entry name" value="CYTOCHROME BD2 SUBUNIT II"/>
    <property type="match status" value="1"/>
</dbReference>
<keyword evidence="11 12" id="KW-0472">Membrane</keyword>
<evidence type="ECO:0000256" key="9">
    <source>
        <dbReference type="ARBA" id="ARBA00022989"/>
    </source>
</evidence>
<dbReference type="InterPro" id="IPR003317">
    <property type="entry name" value="Cyt-d_oxidase_su2"/>
</dbReference>
<feature type="transmembrane region" description="Helical" evidence="12">
    <location>
        <begin position="180"/>
        <end position="203"/>
    </location>
</feature>
<dbReference type="RefSeq" id="WP_076712565.1">
    <property type="nucleotide sequence ID" value="NZ_MOEN01000006.1"/>
</dbReference>
<reference evidence="13 14" key="1">
    <citation type="submission" date="2016-10" db="EMBL/GenBank/DDBJ databases">
        <title>Genome sequence of a sulfur-reducing bacterium Desulfurobacterium indicum K6013.</title>
        <authorList>
            <person name="Cao J."/>
            <person name="Shao Z."/>
            <person name="Alain K."/>
            <person name="Jebbar M."/>
        </authorList>
    </citation>
    <scope>NUCLEOTIDE SEQUENCE [LARGE SCALE GENOMIC DNA]</scope>
    <source>
        <strain evidence="13 14">K6013</strain>
    </source>
</reference>
<keyword evidence="9 12" id="KW-1133">Transmembrane helix</keyword>
<keyword evidence="8" id="KW-0249">Electron transport</keyword>
<dbReference type="PIRSF" id="PIRSF000267">
    <property type="entry name" value="Cyt_oxidse_sub2"/>
    <property type="match status" value="1"/>
</dbReference>
<dbReference type="GO" id="GO:0016682">
    <property type="term" value="F:oxidoreductase activity, acting on diphenols and related substances as donors, oxygen as acceptor"/>
    <property type="evidence" value="ECO:0007669"/>
    <property type="project" value="TreeGrafter"/>
</dbReference>
<dbReference type="NCBIfam" id="TIGR00203">
    <property type="entry name" value="cydB"/>
    <property type="match status" value="1"/>
</dbReference>
<keyword evidence="10" id="KW-0408">Iron</keyword>
<dbReference type="GO" id="GO:0046872">
    <property type="term" value="F:metal ion binding"/>
    <property type="evidence" value="ECO:0007669"/>
    <property type="project" value="UniProtKB-KW"/>
</dbReference>
<evidence type="ECO:0000256" key="1">
    <source>
        <dbReference type="ARBA" id="ARBA00004651"/>
    </source>
</evidence>
<keyword evidence="7" id="KW-0479">Metal-binding</keyword>
<dbReference type="GO" id="GO:0070069">
    <property type="term" value="C:cytochrome complex"/>
    <property type="evidence" value="ECO:0007669"/>
    <property type="project" value="TreeGrafter"/>
</dbReference>
<dbReference type="GO" id="GO:0005886">
    <property type="term" value="C:plasma membrane"/>
    <property type="evidence" value="ECO:0007669"/>
    <property type="project" value="UniProtKB-SubCell"/>
</dbReference>
<dbReference type="GO" id="GO:0009055">
    <property type="term" value="F:electron transfer activity"/>
    <property type="evidence" value="ECO:0007669"/>
    <property type="project" value="TreeGrafter"/>
</dbReference>
<evidence type="ECO:0000256" key="12">
    <source>
        <dbReference type="SAM" id="Phobius"/>
    </source>
</evidence>
<gene>
    <name evidence="13" type="ORF">BLW93_02630</name>
</gene>
<feature type="transmembrane region" description="Helical" evidence="12">
    <location>
        <begin position="350"/>
        <end position="373"/>
    </location>
</feature>
<comment type="caution">
    <text evidence="13">The sequence shown here is derived from an EMBL/GenBank/DDBJ whole genome shotgun (WGS) entry which is preliminary data.</text>
</comment>
<dbReference type="STRING" id="1914305.BLW93_02630"/>
<dbReference type="Proteomes" id="UP000187408">
    <property type="component" value="Unassembled WGS sequence"/>
</dbReference>
<feature type="transmembrane region" description="Helical" evidence="12">
    <location>
        <begin position="79"/>
        <end position="100"/>
    </location>
</feature>
<accession>A0A1R1MMA7</accession>
<name>A0A1R1MMA7_9BACT</name>
<feature type="transmembrane region" description="Helical" evidence="12">
    <location>
        <begin position="215"/>
        <end position="238"/>
    </location>
</feature>
<dbReference type="GO" id="GO:0019646">
    <property type="term" value="P:aerobic electron transport chain"/>
    <property type="evidence" value="ECO:0007669"/>
    <property type="project" value="TreeGrafter"/>
</dbReference>
<dbReference type="OrthoDB" id="9776710at2"/>
<evidence type="ECO:0000256" key="10">
    <source>
        <dbReference type="ARBA" id="ARBA00023004"/>
    </source>
</evidence>
<keyword evidence="14" id="KW-1185">Reference proteome</keyword>
<evidence type="ECO:0000256" key="5">
    <source>
        <dbReference type="ARBA" id="ARBA00022617"/>
    </source>
</evidence>
<dbReference type="Pfam" id="PF02322">
    <property type="entry name" value="Cyt_bd_oxida_II"/>
    <property type="match status" value="1"/>
</dbReference>
<protein>
    <submittedName>
        <fullName evidence="13">Cytochrome d ubiquinol oxidase subunit II</fullName>
    </submittedName>
</protein>
<feature type="transmembrane region" description="Helical" evidence="12">
    <location>
        <begin position="6"/>
        <end position="33"/>
    </location>
</feature>
<feature type="transmembrane region" description="Helical" evidence="12">
    <location>
        <begin position="307"/>
        <end position="330"/>
    </location>
</feature>
<evidence type="ECO:0000313" key="14">
    <source>
        <dbReference type="Proteomes" id="UP000187408"/>
    </source>
</evidence>
<comment type="similarity">
    <text evidence="2">Belongs to the cytochrome ubiquinol oxidase subunit 2 family.</text>
</comment>